<gene>
    <name evidence="2" type="ORF">AC3_2583</name>
</gene>
<dbReference type="AlphaFoldDB" id="B1BPN0"/>
<comment type="caution">
    <text evidence="2">The sequence shown here is derived from an EMBL/GenBank/DDBJ whole genome shotgun (WGS) entry which is preliminary data.</text>
</comment>
<dbReference type="InterPro" id="IPR010982">
    <property type="entry name" value="Lambda_DNA-bd_dom_sf"/>
</dbReference>
<dbReference type="Proteomes" id="UP000005337">
    <property type="component" value="Unassembled WGS sequence"/>
</dbReference>
<dbReference type="RefSeq" id="WP_003461957.1">
    <property type="nucleotide sequence ID" value="NZ_ABDW01000003.1"/>
</dbReference>
<dbReference type="PROSITE" id="PS50943">
    <property type="entry name" value="HTH_CROC1"/>
    <property type="match status" value="1"/>
</dbReference>
<dbReference type="InterPro" id="IPR001387">
    <property type="entry name" value="Cro/C1-type_HTH"/>
</dbReference>
<dbReference type="EMBL" id="ABDW01000003">
    <property type="protein sequence ID" value="EDT16382.1"/>
    <property type="molecule type" value="Genomic_DNA"/>
</dbReference>
<dbReference type="SUPFAM" id="SSF47413">
    <property type="entry name" value="lambda repressor-like DNA-binding domains"/>
    <property type="match status" value="1"/>
</dbReference>
<protein>
    <submittedName>
        <fullName evidence="2">Repressor</fullName>
    </submittedName>
</protein>
<dbReference type="Gene3D" id="1.10.260.40">
    <property type="entry name" value="lambda repressor-like DNA-binding domains"/>
    <property type="match status" value="1"/>
</dbReference>
<evidence type="ECO:0000313" key="3">
    <source>
        <dbReference type="Proteomes" id="UP000005337"/>
    </source>
</evidence>
<accession>B1BPN0</accession>
<reference evidence="2 3" key="1">
    <citation type="submission" date="2007-07" db="EMBL/GenBank/DDBJ databases">
        <title>Annotation of Clostridium perfringens E str. JGS1987.</title>
        <authorList>
            <person name="Paulsen I."/>
            <person name="Sebastian Y."/>
        </authorList>
    </citation>
    <scope>NUCLEOTIDE SEQUENCE [LARGE SCALE GENOMIC DNA]</scope>
    <source>
        <strain evidence="3">E str. JGS1987</strain>
    </source>
</reference>
<dbReference type="CDD" id="cd00093">
    <property type="entry name" value="HTH_XRE"/>
    <property type="match status" value="1"/>
</dbReference>
<evidence type="ECO:0000259" key="1">
    <source>
        <dbReference type="PROSITE" id="PS50943"/>
    </source>
</evidence>
<sequence length="128" mass="14751">MYVETTSARLKKILNDRDLRQVDLLNLVKPFCKEFNVKMNKSDISQYVSGAVKPGQEKLFILGKALNVNEAWLMGYDVPMEKEIEISPNFSVDDIEDSELREFMKNYLQLDDETKGFINGLVNKALKK</sequence>
<feature type="domain" description="HTH cro/C1-type" evidence="1">
    <location>
        <begin position="44"/>
        <end position="73"/>
    </location>
</feature>
<organism evidence="2 3">
    <name type="scientific">Clostridium perfringens E str. JGS1987</name>
    <dbReference type="NCBI Taxonomy" id="451755"/>
    <lineage>
        <taxon>Bacteria</taxon>
        <taxon>Bacillati</taxon>
        <taxon>Bacillota</taxon>
        <taxon>Clostridia</taxon>
        <taxon>Eubacteriales</taxon>
        <taxon>Clostridiaceae</taxon>
        <taxon>Clostridium</taxon>
    </lineage>
</organism>
<proteinExistence type="predicted"/>
<name>B1BPN0_CLOPF</name>
<dbReference type="GO" id="GO:0003677">
    <property type="term" value="F:DNA binding"/>
    <property type="evidence" value="ECO:0007669"/>
    <property type="project" value="InterPro"/>
</dbReference>
<evidence type="ECO:0000313" key="2">
    <source>
        <dbReference type="EMBL" id="EDT16382.1"/>
    </source>
</evidence>